<keyword evidence="3 6" id="KW-0812">Transmembrane</keyword>
<evidence type="ECO:0000313" key="7">
    <source>
        <dbReference type="EMBL" id="QHU17299.1"/>
    </source>
</evidence>
<dbReference type="GO" id="GO:0016020">
    <property type="term" value="C:membrane"/>
    <property type="evidence" value="ECO:0007669"/>
    <property type="project" value="UniProtKB-SubCell"/>
</dbReference>
<dbReference type="SUPFAM" id="SSF81321">
    <property type="entry name" value="Family A G protein-coupled receptor-like"/>
    <property type="match status" value="1"/>
</dbReference>
<comment type="similarity">
    <text evidence="2">Belongs to the archaeal/bacterial/fungal opsin family.</text>
</comment>
<feature type="transmembrane region" description="Helical" evidence="6">
    <location>
        <begin position="210"/>
        <end position="230"/>
    </location>
</feature>
<name>A0A6C0KI41_9ZZZZ</name>
<dbReference type="Pfam" id="PF01036">
    <property type="entry name" value="Bac_rhodopsin"/>
    <property type="match status" value="1"/>
</dbReference>
<feature type="transmembrane region" description="Helical" evidence="6">
    <location>
        <begin position="151"/>
        <end position="171"/>
    </location>
</feature>
<evidence type="ECO:0000256" key="6">
    <source>
        <dbReference type="SAM" id="Phobius"/>
    </source>
</evidence>
<keyword evidence="5 6" id="KW-0472">Membrane</keyword>
<sequence length="237" mass="27429">MKEDGLQKMLRVTVYASLLIQILTGVLDVYVLYLPSVNSSLAILKKLLGVEIAVQVVEGIFYGWFASSFEHVENVTPSRYYDWAITTPSMLFTLCIYLDFLNQRNAQAKSKKTYHTLVESFQKNRAIIIPVLLLNWMMLFFGYLGEMKVLPTTWSVGLGFIPFVLYFAMIYQQYAKYTVTGQTLFWSFSVIWALYGIAALMSYYVKNIAYNVLDLFAKNFFGLFLAYVIYQEYKLMV</sequence>
<evidence type="ECO:0000256" key="4">
    <source>
        <dbReference type="ARBA" id="ARBA00022989"/>
    </source>
</evidence>
<proteinExistence type="inferred from homology"/>
<keyword evidence="4 6" id="KW-1133">Transmembrane helix</keyword>
<evidence type="ECO:0000256" key="2">
    <source>
        <dbReference type="ARBA" id="ARBA00008130"/>
    </source>
</evidence>
<comment type="subcellular location">
    <subcellularLocation>
        <location evidence="1">Membrane</location>
        <topology evidence="1">Multi-pass membrane protein</topology>
    </subcellularLocation>
</comment>
<evidence type="ECO:0000256" key="5">
    <source>
        <dbReference type="ARBA" id="ARBA00023136"/>
    </source>
</evidence>
<accession>A0A6C0KI41</accession>
<evidence type="ECO:0000256" key="3">
    <source>
        <dbReference type="ARBA" id="ARBA00022692"/>
    </source>
</evidence>
<dbReference type="PRINTS" id="PR00251">
    <property type="entry name" value="BACTRLOPSIN"/>
</dbReference>
<dbReference type="EMBL" id="MN740900">
    <property type="protein sequence ID" value="QHU17299.1"/>
    <property type="molecule type" value="Genomic_DNA"/>
</dbReference>
<feature type="transmembrane region" description="Helical" evidence="6">
    <location>
        <begin position="80"/>
        <end position="101"/>
    </location>
</feature>
<feature type="transmembrane region" description="Helical" evidence="6">
    <location>
        <begin position="12"/>
        <end position="35"/>
    </location>
</feature>
<dbReference type="Gene3D" id="1.20.1070.10">
    <property type="entry name" value="Rhodopsin 7-helix transmembrane proteins"/>
    <property type="match status" value="1"/>
</dbReference>
<dbReference type="InterPro" id="IPR001425">
    <property type="entry name" value="Arc/bac/fun_rhodopsins"/>
</dbReference>
<dbReference type="AlphaFoldDB" id="A0A6C0KI41"/>
<protein>
    <submittedName>
        <fullName evidence="7">Uncharacterized protein</fullName>
    </submittedName>
</protein>
<dbReference type="SMART" id="SM01021">
    <property type="entry name" value="Bac_rhodopsin"/>
    <property type="match status" value="1"/>
</dbReference>
<evidence type="ECO:0000256" key="1">
    <source>
        <dbReference type="ARBA" id="ARBA00004141"/>
    </source>
</evidence>
<feature type="transmembrane region" description="Helical" evidence="6">
    <location>
        <begin position="126"/>
        <end position="145"/>
    </location>
</feature>
<feature type="transmembrane region" description="Helical" evidence="6">
    <location>
        <begin position="183"/>
        <end position="204"/>
    </location>
</feature>
<reference evidence="7" key="1">
    <citation type="journal article" date="2020" name="Nature">
        <title>Giant virus diversity and host interactions through global metagenomics.</title>
        <authorList>
            <person name="Schulz F."/>
            <person name="Roux S."/>
            <person name="Paez-Espino D."/>
            <person name="Jungbluth S."/>
            <person name="Walsh D.A."/>
            <person name="Denef V.J."/>
            <person name="McMahon K.D."/>
            <person name="Konstantinidis K.T."/>
            <person name="Eloe-Fadrosh E.A."/>
            <person name="Kyrpides N.C."/>
            <person name="Woyke T."/>
        </authorList>
    </citation>
    <scope>NUCLEOTIDE SEQUENCE</scope>
    <source>
        <strain evidence="7">GVMAG-S-3300012000-57</strain>
    </source>
</reference>
<organism evidence="7">
    <name type="scientific">viral metagenome</name>
    <dbReference type="NCBI Taxonomy" id="1070528"/>
    <lineage>
        <taxon>unclassified sequences</taxon>
        <taxon>metagenomes</taxon>
        <taxon>organismal metagenomes</taxon>
    </lineage>
</organism>